<keyword evidence="2" id="KW-0732">Signal</keyword>
<evidence type="ECO:0000256" key="2">
    <source>
        <dbReference type="ARBA" id="ARBA00022729"/>
    </source>
</evidence>
<reference evidence="8 9" key="1">
    <citation type="journal article" date="2014" name="Science">
        <title>Plant genetics. Early allopolyploid evolution in the post-Neolithic Brassica napus oilseed genome.</title>
        <authorList>
            <person name="Chalhoub B."/>
            <person name="Denoeud F."/>
            <person name="Liu S."/>
            <person name="Parkin I.A."/>
            <person name="Tang H."/>
            <person name="Wang X."/>
            <person name="Chiquet J."/>
            <person name="Belcram H."/>
            <person name="Tong C."/>
            <person name="Samans B."/>
            <person name="Correa M."/>
            <person name="Da Silva C."/>
            <person name="Just J."/>
            <person name="Falentin C."/>
            <person name="Koh C.S."/>
            <person name="Le Clainche I."/>
            <person name="Bernard M."/>
            <person name="Bento P."/>
            <person name="Noel B."/>
            <person name="Labadie K."/>
            <person name="Alberti A."/>
            <person name="Charles M."/>
            <person name="Arnaud D."/>
            <person name="Guo H."/>
            <person name="Daviaud C."/>
            <person name="Alamery S."/>
            <person name="Jabbari K."/>
            <person name="Zhao M."/>
            <person name="Edger P.P."/>
            <person name="Chelaifa H."/>
            <person name="Tack D."/>
            <person name="Lassalle G."/>
            <person name="Mestiri I."/>
            <person name="Schnel N."/>
            <person name="Le Paslier M.C."/>
            <person name="Fan G."/>
            <person name="Renault V."/>
            <person name="Bayer P.E."/>
            <person name="Golicz A.A."/>
            <person name="Manoli S."/>
            <person name="Lee T.H."/>
            <person name="Thi V.H."/>
            <person name="Chalabi S."/>
            <person name="Hu Q."/>
            <person name="Fan C."/>
            <person name="Tollenaere R."/>
            <person name="Lu Y."/>
            <person name="Battail C."/>
            <person name="Shen J."/>
            <person name="Sidebottom C.H."/>
            <person name="Wang X."/>
            <person name="Canaguier A."/>
            <person name="Chauveau A."/>
            <person name="Berard A."/>
            <person name="Deniot G."/>
            <person name="Guan M."/>
            <person name="Liu Z."/>
            <person name="Sun F."/>
            <person name="Lim Y.P."/>
            <person name="Lyons E."/>
            <person name="Town C.D."/>
            <person name="Bancroft I."/>
            <person name="Wang X."/>
            <person name="Meng J."/>
            <person name="Ma J."/>
            <person name="Pires J.C."/>
            <person name="King G.J."/>
            <person name="Brunel D."/>
            <person name="Delourme R."/>
            <person name="Renard M."/>
            <person name="Aury J.M."/>
            <person name="Adams K.L."/>
            <person name="Batley J."/>
            <person name="Snowdon R.J."/>
            <person name="Tost J."/>
            <person name="Edwards D."/>
            <person name="Zhou Y."/>
            <person name="Hua W."/>
            <person name="Sharpe A.G."/>
            <person name="Paterson A.H."/>
            <person name="Guan C."/>
            <person name="Wincker P."/>
        </authorList>
    </citation>
    <scope>NUCLEOTIDE SEQUENCE [LARGE SCALE GENOMIC DNA]</scope>
    <source>
        <strain evidence="9">cv. Darmor-bzh</strain>
    </source>
</reference>
<dbReference type="EMBL" id="LK034243">
    <property type="protein sequence ID" value="CDY63090.1"/>
    <property type="molecule type" value="Genomic_DNA"/>
</dbReference>
<dbReference type="GO" id="GO:0005509">
    <property type="term" value="F:calcium ion binding"/>
    <property type="evidence" value="ECO:0007669"/>
    <property type="project" value="InterPro"/>
</dbReference>
<keyword evidence="3" id="KW-0677">Repeat</keyword>
<feature type="transmembrane region" description="Helical" evidence="6">
    <location>
        <begin position="108"/>
        <end position="131"/>
    </location>
</feature>
<dbReference type="SUPFAM" id="SSF57196">
    <property type="entry name" value="EGF/Laminin"/>
    <property type="match status" value="1"/>
</dbReference>
<feature type="non-terminal residue" evidence="8">
    <location>
        <position position="1"/>
    </location>
</feature>
<evidence type="ECO:0000313" key="8">
    <source>
        <dbReference type="EMBL" id="CDY63090.1"/>
    </source>
</evidence>
<dbReference type="InterPro" id="IPR000742">
    <property type="entry name" value="EGF"/>
</dbReference>
<keyword evidence="6" id="KW-0472">Membrane</keyword>
<keyword evidence="4" id="KW-1015">Disulfide bond</keyword>
<dbReference type="PROSITE" id="PS00010">
    <property type="entry name" value="ASX_HYDROXYL"/>
    <property type="match status" value="1"/>
</dbReference>
<name>A0A078J8C5_BRANA</name>
<dbReference type="Pfam" id="PF07645">
    <property type="entry name" value="EGF_CA"/>
    <property type="match status" value="1"/>
</dbReference>
<proteinExistence type="predicted"/>
<comment type="caution">
    <text evidence="5">Lacks conserved residue(s) required for the propagation of feature annotation.</text>
</comment>
<organism evidence="8 9">
    <name type="scientific">Brassica napus</name>
    <name type="common">Rape</name>
    <dbReference type="NCBI Taxonomy" id="3708"/>
    <lineage>
        <taxon>Eukaryota</taxon>
        <taxon>Viridiplantae</taxon>
        <taxon>Streptophyta</taxon>
        <taxon>Embryophyta</taxon>
        <taxon>Tracheophyta</taxon>
        <taxon>Spermatophyta</taxon>
        <taxon>Magnoliopsida</taxon>
        <taxon>eudicotyledons</taxon>
        <taxon>Gunneridae</taxon>
        <taxon>Pentapetalae</taxon>
        <taxon>rosids</taxon>
        <taxon>malvids</taxon>
        <taxon>Brassicales</taxon>
        <taxon>Brassicaceae</taxon>
        <taxon>Brassiceae</taxon>
        <taxon>Brassica</taxon>
    </lineage>
</organism>
<sequence>DLFRRYVIGITLFRRNSDDFFPQYPCCFLVVLIYFLFLSSFNGLVVHFLFHPTDYLPVSDINECISTIHKHNCSDPSTCRNKDGGFYCKCRSGYRLDTNTMSCKRKDFGWAAILLGTTIGFLSIMPAVSCVRQKMKHRKDSQLRQKFFVQNGGGLLVQRLSGEET</sequence>
<gene>
    <name evidence="8" type="primary">BnaAnng18660D</name>
    <name evidence="8" type="ORF">GSBRNA2T00037915001</name>
</gene>
<feature type="transmembrane region" description="Helical" evidence="6">
    <location>
        <begin position="21"/>
        <end position="50"/>
    </location>
</feature>
<evidence type="ECO:0000256" key="6">
    <source>
        <dbReference type="SAM" id="Phobius"/>
    </source>
</evidence>
<dbReference type="OMA" id="MKHRKDS"/>
<dbReference type="FunFam" id="2.10.25.10:FF:000038">
    <property type="entry name" value="Fibrillin 2"/>
    <property type="match status" value="1"/>
</dbReference>
<dbReference type="AlphaFoldDB" id="A0A078J8C5"/>
<evidence type="ECO:0000256" key="1">
    <source>
        <dbReference type="ARBA" id="ARBA00022536"/>
    </source>
</evidence>
<evidence type="ECO:0000313" key="9">
    <source>
        <dbReference type="Proteomes" id="UP000028999"/>
    </source>
</evidence>
<evidence type="ECO:0000256" key="4">
    <source>
        <dbReference type="ARBA" id="ARBA00023157"/>
    </source>
</evidence>
<keyword evidence="1 5" id="KW-0245">EGF-like domain</keyword>
<feature type="domain" description="EGF-like" evidence="7">
    <location>
        <begin position="60"/>
        <end position="100"/>
    </location>
</feature>
<dbReference type="Gramene" id="CDY63090">
    <property type="protein sequence ID" value="CDY63090"/>
    <property type="gene ID" value="GSBRNA2T00037915001"/>
</dbReference>
<dbReference type="SMART" id="SM00179">
    <property type="entry name" value="EGF_CA"/>
    <property type="match status" value="1"/>
</dbReference>
<keyword evidence="9" id="KW-1185">Reference proteome</keyword>
<evidence type="ECO:0000259" key="7">
    <source>
        <dbReference type="PROSITE" id="PS50026"/>
    </source>
</evidence>
<dbReference type="PROSITE" id="PS50026">
    <property type="entry name" value="EGF_3"/>
    <property type="match status" value="1"/>
</dbReference>
<accession>A0A078J8C5</accession>
<dbReference type="InterPro" id="IPR049883">
    <property type="entry name" value="NOTCH1_EGF-like"/>
</dbReference>
<dbReference type="InterPro" id="IPR001881">
    <property type="entry name" value="EGF-like_Ca-bd_dom"/>
</dbReference>
<protein>
    <submittedName>
        <fullName evidence="8">BnaAnng18660D protein</fullName>
    </submittedName>
</protein>
<evidence type="ECO:0000256" key="3">
    <source>
        <dbReference type="ARBA" id="ARBA00022737"/>
    </source>
</evidence>
<dbReference type="InterPro" id="IPR000152">
    <property type="entry name" value="EGF-type_Asp/Asn_hydroxyl_site"/>
</dbReference>
<keyword evidence="6" id="KW-0812">Transmembrane</keyword>
<dbReference type="Proteomes" id="UP000028999">
    <property type="component" value="Unassembled WGS sequence"/>
</dbReference>
<keyword evidence="6" id="KW-1133">Transmembrane helix</keyword>
<dbReference type="Gene3D" id="2.10.25.10">
    <property type="entry name" value="Laminin"/>
    <property type="match status" value="1"/>
</dbReference>
<dbReference type="CDD" id="cd00054">
    <property type="entry name" value="EGF_CA"/>
    <property type="match status" value="1"/>
</dbReference>
<dbReference type="PaxDb" id="3708-A0A078J8C5"/>
<evidence type="ECO:0000256" key="5">
    <source>
        <dbReference type="PROSITE-ProRule" id="PRU00076"/>
    </source>
</evidence>
<dbReference type="InterPro" id="IPR018097">
    <property type="entry name" value="EGF_Ca-bd_CS"/>
</dbReference>
<dbReference type="PROSITE" id="PS01187">
    <property type="entry name" value="EGF_CA"/>
    <property type="match status" value="1"/>
</dbReference>